<feature type="domain" description="SANT" evidence="9">
    <location>
        <begin position="173"/>
        <end position="224"/>
    </location>
</feature>
<dbReference type="Pfam" id="PF00249">
    <property type="entry name" value="Myb_DNA-binding"/>
    <property type="match status" value="1"/>
</dbReference>
<evidence type="ECO:0000256" key="6">
    <source>
        <dbReference type="SAM" id="MobiDB-lite"/>
    </source>
</evidence>
<protein>
    <recommendedName>
        <fullName evidence="13">Protein LHY</fullName>
    </recommendedName>
</protein>
<dbReference type="CDD" id="cd00167">
    <property type="entry name" value="SANT"/>
    <property type="match status" value="1"/>
</dbReference>
<keyword evidence="7" id="KW-1133">Transmembrane helix</keyword>
<evidence type="ECO:0000259" key="10">
    <source>
        <dbReference type="PROSITE" id="PS51294"/>
    </source>
</evidence>
<dbReference type="PANTHER" id="PTHR12802">
    <property type="entry name" value="SWI/SNF COMPLEX-RELATED"/>
    <property type="match status" value="1"/>
</dbReference>
<evidence type="ECO:0008006" key="13">
    <source>
        <dbReference type="Google" id="ProtNLM"/>
    </source>
</evidence>
<name>A0AA86SBB9_9FABA</name>
<feature type="region of interest" description="Disordered" evidence="6">
    <location>
        <begin position="978"/>
        <end position="1000"/>
    </location>
</feature>
<keyword evidence="7" id="KW-0472">Membrane</keyword>
<feature type="domain" description="HTH myb-type" evidence="10">
    <location>
        <begin position="170"/>
        <end position="224"/>
    </location>
</feature>
<evidence type="ECO:0000256" key="5">
    <source>
        <dbReference type="ARBA" id="ARBA00023242"/>
    </source>
</evidence>
<feature type="transmembrane region" description="Helical" evidence="7">
    <location>
        <begin position="9"/>
        <end position="28"/>
    </location>
</feature>
<comment type="subcellular location">
    <subcellularLocation>
        <location evidence="1">Nucleus</location>
    </subcellularLocation>
</comment>
<evidence type="ECO:0000313" key="11">
    <source>
        <dbReference type="EMBL" id="CAJ1950573.1"/>
    </source>
</evidence>
<evidence type="ECO:0000259" key="8">
    <source>
        <dbReference type="PROSITE" id="PS50090"/>
    </source>
</evidence>
<feature type="region of interest" description="Disordered" evidence="6">
    <location>
        <begin position="387"/>
        <end position="411"/>
    </location>
</feature>
<keyword evidence="7" id="KW-0812">Transmembrane</keyword>
<keyword evidence="3" id="KW-0238">DNA-binding</keyword>
<sequence length="1000" mass="110836">MFFFFDVTISFRGIGFPFLFYFICSVWFPRKLNRTAANGFTSSGFGCNRCCQYSQRGAVELNFAGFELLCDYFFSATKQEESKFAVIISLSFPRLKGFGAVEFLLRRISSYCSRFVSFAVASPQYLLQSLLTFTTTALLFTVFRVTNNERRYSLYPLLVREDLKQRKPYTITKQRERWTEEEHNRFLEALKLHGRAWQRIEEHIGTKTAVQIRSHAQKFFTKRFYNHVVGKVLGIIGSSERWPKKVRYACAVVKKHGNLQALITILAEFDSVIKQDRVMFGLPDNLWQLAIPSIRGEGCIQLPSPIPSRSEEHPTLEYASLLEKEALVKGVPIGQALHIDIPPPRPKRKPSNPYPRKTRIGTATLHSGAKDGKLNLVESSHVNQALDLEKEPLPEKYDLDEGPTKSKENKNENCSELFTVVQEVPCSSISSANKSSISMAVPLGHSCAFKGITTSVKEVIARDEKTESFVTVELENGNLEINDGKQTKGTSKNSTLENFDALQMNLVQNEKADGLDCALTVDGMQGNQNYPRHVTVHVVDGNLGTSTQNPSQDMLFRDSMFQPIGGVNGQPNLFTNSAPSNTSESQNNTARSSVHQSFPPYPPFTQHNQDDYQSFLHMSSTFSNLIVSTLVQNPAAHAAASFAATFWPYANPEPSADSPRCSQGGFTSRQIGSPPSVAAIAAATVAAATAWWAAHGLLPLCAPLHTAFACPPASVTAVPSMNTAEAPALKAEQEKSTLQNPPMQDEIMLPEYSEAPQAQHSALKSPAAISSDSESGDAKLNTSPKATDHETNQKISEHLDSNKTKGRKQVDRSSCGSNTASSSDVETDALGKDEKEKEEPETPDANHLAIEFSNRRRSICNLTDSWKEVSEEGRLAFQALFSREVLPQSFSPPHALKNKDHQMNIINDNKQNIYDKNEDLDSKKCSSNCKAMPKNPPFVEENNEGLLTIGLGQGKLKTRRTGFKPYKRCSVEAKENRVGATNQGEEKGCKRIRLEGETST</sequence>
<feature type="region of interest" description="Disordered" evidence="6">
    <location>
        <begin position="572"/>
        <end position="604"/>
    </location>
</feature>
<organism evidence="11 12">
    <name type="scientific">Sphenostylis stenocarpa</name>
    <dbReference type="NCBI Taxonomy" id="92480"/>
    <lineage>
        <taxon>Eukaryota</taxon>
        <taxon>Viridiplantae</taxon>
        <taxon>Streptophyta</taxon>
        <taxon>Embryophyta</taxon>
        <taxon>Tracheophyta</taxon>
        <taxon>Spermatophyta</taxon>
        <taxon>Magnoliopsida</taxon>
        <taxon>eudicotyledons</taxon>
        <taxon>Gunneridae</taxon>
        <taxon>Pentapetalae</taxon>
        <taxon>rosids</taxon>
        <taxon>fabids</taxon>
        <taxon>Fabales</taxon>
        <taxon>Fabaceae</taxon>
        <taxon>Papilionoideae</taxon>
        <taxon>50 kb inversion clade</taxon>
        <taxon>NPAAA clade</taxon>
        <taxon>indigoferoid/millettioid clade</taxon>
        <taxon>Phaseoleae</taxon>
        <taxon>Sphenostylis</taxon>
    </lineage>
</organism>
<keyword evidence="4" id="KW-0804">Transcription</keyword>
<dbReference type="EMBL" id="OY731401">
    <property type="protein sequence ID" value="CAJ1950573.1"/>
    <property type="molecule type" value="Genomic_DNA"/>
</dbReference>
<feature type="region of interest" description="Disordered" evidence="6">
    <location>
        <begin position="338"/>
        <end position="365"/>
    </location>
</feature>
<dbReference type="PROSITE" id="PS51294">
    <property type="entry name" value="HTH_MYB"/>
    <property type="match status" value="1"/>
</dbReference>
<dbReference type="GO" id="GO:0010468">
    <property type="term" value="P:regulation of gene expression"/>
    <property type="evidence" value="ECO:0007669"/>
    <property type="project" value="UniProtKB-ARBA"/>
</dbReference>
<feature type="domain" description="Myb-like" evidence="8">
    <location>
        <begin position="170"/>
        <end position="220"/>
    </location>
</feature>
<dbReference type="FunFam" id="1.10.10.60:FF:000023">
    <property type="entry name" value="protein REVEILLE 6 isoform X1"/>
    <property type="match status" value="1"/>
</dbReference>
<dbReference type="InterPro" id="IPR017884">
    <property type="entry name" value="SANT_dom"/>
</dbReference>
<dbReference type="NCBIfam" id="TIGR01557">
    <property type="entry name" value="myb_SHAQKYF"/>
    <property type="match status" value="1"/>
</dbReference>
<feature type="compositionally biased region" description="Basic and acidic residues" evidence="6">
    <location>
        <begin position="829"/>
        <end position="840"/>
    </location>
</feature>
<keyword evidence="12" id="KW-1185">Reference proteome</keyword>
<dbReference type="PANTHER" id="PTHR12802:SF177">
    <property type="entry name" value="PROTEIN CCA1"/>
    <property type="match status" value="1"/>
</dbReference>
<evidence type="ECO:0000256" key="1">
    <source>
        <dbReference type="ARBA" id="ARBA00004123"/>
    </source>
</evidence>
<evidence type="ECO:0000256" key="3">
    <source>
        <dbReference type="ARBA" id="ARBA00023125"/>
    </source>
</evidence>
<dbReference type="GO" id="GO:0003677">
    <property type="term" value="F:DNA binding"/>
    <property type="evidence" value="ECO:0007669"/>
    <property type="project" value="UniProtKB-KW"/>
</dbReference>
<evidence type="ECO:0000313" key="12">
    <source>
        <dbReference type="Proteomes" id="UP001189624"/>
    </source>
</evidence>
<dbReference type="PROSITE" id="PS51293">
    <property type="entry name" value="SANT"/>
    <property type="match status" value="1"/>
</dbReference>
<dbReference type="Gramene" id="rna-AYBTSS11_LOCUS14328">
    <property type="protein sequence ID" value="CAJ1950573.1"/>
    <property type="gene ID" value="gene-AYBTSS11_LOCUS14328"/>
</dbReference>
<dbReference type="InterPro" id="IPR001005">
    <property type="entry name" value="SANT/Myb"/>
</dbReference>
<dbReference type="InterPro" id="IPR009057">
    <property type="entry name" value="Homeodomain-like_sf"/>
</dbReference>
<feature type="compositionally biased region" description="Basic and acidic residues" evidence="6">
    <location>
        <begin position="786"/>
        <end position="811"/>
    </location>
</feature>
<feature type="compositionally biased region" description="Polar residues" evidence="6">
    <location>
        <begin position="812"/>
        <end position="824"/>
    </location>
</feature>
<keyword evidence="2" id="KW-0805">Transcription regulation</keyword>
<feature type="compositionally biased region" description="Polar residues" evidence="6">
    <location>
        <begin position="572"/>
        <end position="596"/>
    </location>
</feature>
<gene>
    <name evidence="11" type="ORF">AYBTSS11_LOCUS14328</name>
</gene>
<feature type="compositionally biased region" description="Polar residues" evidence="6">
    <location>
        <begin position="756"/>
        <end position="773"/>
    </location>
</feature>
<keyword evidence="5" id="KW-0539">Nucleus</keyword>
<dbReference type="PROSITE" id="PS50090">
    <property type="entry name" value="MYB_LIKE"/>
    <property type="match status" value="1"/>
</dbReference>
<dbReference type="InterPro" id="IPR017930">
    <property type="entry name" value="Myb_dom"/>
</dbReference>
<accession>A0AA86SBB9</accession>
<dbReference type="SMART" id="SM00717">
    <property type="entry name" value="SANT"/>
    <property type="match status" value="1"/>
</dbReference>
<feature type="region of interest" description="Disordered" evidence="6">
    <location>
        <begin position="755"/>
        <end position="848"/>
    </location>
</feature>
<evidence type="ECO:0000256" key="7">
    <source>
        <dbReference type="SAM" id="Phobius"/>
    </source>
</evidence>
<reference evidence="11" key="1">
    <citation type="submission" date="2023-10" db="EMBL/GenBank/DDBJ databases">
        <authorList>
            <person name="Domelevo Entfellner J.-B."/>
        </authorList>
    </citation>
    <scope>NUCLEOTIDE SEQUENCE</scope>
</reference>
<dbReference type="Proteomes" id="UP001189624">
    <property type="component" value="Chromosome 4"/>
</dbReference>
<dbReference type="AlphaFoldDB" id="A0AA86SBB9"/>
<dbReference type="SUPFAM" id="SSF46689">
    <property type="entry name" value="Homeodomain-like"/>
    <property type="match status" value="1"/>
</dbReference>
<feature type="compositionally biased region" description="Basic and acidic residues" evidence="6">
    <location>
        <begin position="984"/>
        <end position="1000"/>
    </location>
</feature>
<dbReference type="Gene3D" id="1.10.10.60">
    <property type="entry name" value="Homeodomain-like"/>
    <property type="match status" value="1"/>
</dbReference>
<evidence type="ECO:0000256" key="4">
    <source>
        <dbReference type="ARBA" id="ARBA00023163"/>
    </source>
</evidence>
<dbReference type="InterPro" id="IPR006447">
    <property type="entry name" value="Myb_dom_plants"/>
</dbReference>
<evidence type="ECO:0000259" key="9">
    <source>
        <dbReference type="PROSITE" id="PS51293"/>
    </source>
</evidence>
<evidence type="ECO:0000256" key="2">
    <source>
        <dbReference type="ARBA" id="ARBA00023015"/>
    </source>
</evidence>
<dbReference type="GO" id="GO:0005634">
    <property type="term" value="C:nucleus"/>
    <property type="evidence" value="ECO:0007669"/>
    <property type="project" value="UniProtKB-SubCell"/>
</dbReference>
<proteinExistence type="predicted"/>